<protein>
    <submittedName>
        <fullName evidence="3">Na+/H+ antiporter</fullName>
    </submittedName>
</protein>
<dbReference type="Proteomes" id="UP001243717">
    <property type="component" value="Unassembled WGS sequence"/>
</dbReference>
<feature type="transmembrane region" description="Helical" evidence="1">
    <location>
        <begin position="260"/>
        <end position="281"/>
    </location>
</feature>
<comment type="caution">
    <text evidence="3">The sequence shown here is derived from an EMBL/GenBank/DDBJ whole genome shotgun (WGS) entry which is preliminary data.</text>
</comment>
<evidence type="ECO:0000256" key="1">
    <source>
        <dbReference type="SAM" id="Phobius"/>
    </source>
</evidence>
<dbReference type="RefSeq" id="WP_308985059.1">
    <property type="nucleotide sequence ID" value="NZ_JARXIC010000012.1"/>
</dbReference>
<dbReference type="EMBL" id="JARXIC010000012">
    <property type="protein sequence ID" value="MDQ8194591.1"/>
    <property type="molecule type" value="Genomic_DNA"/>
</dbReference>
<evidence type="ECO:0000313" key="4">
    <source>
        <dbReference type="Proteomes" id="UP001243717"/>
    </source>
</evidence>
<feature type="transmembrane region" description="Helical" evidence="1">
    <location>
        <begin position="135"/>
        <end position="160"/>
    </location>
</feature>
<sequence>MKATTAVSYFRVLLLLLLGACATSQLHASGGGGGSHGEEIVFPIPESAYAEMEAHHAEEVGHELGLMDQLKIRAEADPFNLVATIIFFLAVIHTFLATTFNKMAHKFEVEHRANMSSHNKVYVEGKEPVSFKATLFHFLGEVEAIFGIWLIPLFVSLALMEHNGLSVAAFYVDTRNYTEPVFVVIIMAIASSRPVIQIAETAMRGVASIGKQSPAAWWLSILIVAPLLGSFITEPAAMTIAALLLGQQFYALNPSPTFKYATLGLLFVNISVGGTLTHFAAPPVLMVADTWHWNLPYMFTHFGWRAVLGVAMATTVYFLIFRKNFAEMKERANEIAASQASEPKPEPAPLWIVLVHLGFVAWTVLTLHHPAFFIGGFLFFLAFTMATHHHQYDIQLKSPLLVGFFLAGLVTHGGLQGWWISPVLSSLAEVPLFIGATILTAFNDNAAITFLASQVPAFSPDMMVADHWVTKAGNALSNAQGLEYAVVAGAVTGGGLTVIANAPNPAGQSILNKHFKGGVSPLKLLLAALFPTLVMAIMFMVLPH</sequence>
<feature type="chain" id="PRO_5047375172" evidence="2">
    <location>
        <begin position="29"/>
        <end position="544"/>
    </location>
</feature>
<gene>
    <name evidence="3" type="ORF">QEH59_09150</name>
</gene>
<feature type="transmembrane region" description="Helical" evidence="1">
    <location>
        <begin position="400"/>
        <end position="420"/>
    </location>
</feature>
<reference evidence="3 4" key="1">
    <citation type="submission" date="2023-04" db="EMBL/GenBank/DDBJ databases">
        <title>A novel bacteria isolated from coastal sediment.</title>
        <authorList>
            <person name="Liu X.-J."/>
            <person name="Du Z.-J."/>
        </authorList>
    </citation>
    <scope>NUCLEOTIDE SEQUENCE [LARGE SCALE GENOMIC DNA]</scope>
    <source>
        <strain evidence="3 4">SDUM461004</strain>
    </source>
</reference>
<evidence type="ECO:0000256" key="2">
    <source>
        <dbReference type="SAM" id="SignalP"/>
    </source>
</evidence>
<feature type="transmembrane region" description="Helical" evidence="1">
    <location>
        <begin position="522"/>
        <end position="542"/>
    </location>
</feature>
<feature type="transmembrane region" description="Helical" evidence="1">
    <location>
        <begin position="180"/>
        <end position="203"/>
    </location>
</feature>
<dbReference type="Pfam" id="PF07399">
    <property type="entry name" value="Na_H_antiport_3"/>
    <property type="match status" value="1"/>
</dbReference>
<keyword evidence="4" id="KW-1185">Reference proteome</keyword>
<accession>A0ABU1AIF4</accession>
<feature type="signal peptide" evidence="2">
    <location>
        <begin position="1"/>
        <end position="28"/>
    </location>
</feature>
<feature type="transmembrane region" description="Helical" evidence="1">
    <location>
        <begin position="371"/>
        <end position="388"/>
    </location>
</feature>
<keyword evidence="1" id="KW-0812">Transmembrane</keyword>
<feature type="transmembrane region" description="Helical" evidence="1">
    <location>
        <begin position="301"/>
        <end position="321"/>
    </location>
</feature>
<name>A0ABU1AIF4_9BACT</name>
<keyword evidence="1" id="KW-0472">Membrane</keyword>
<dbReference type="InterPro" id="IPR009978">
    <property type="entry name" value="Na_H_antiport_3"/>
</dbReference>
<keyword evidence="2" id="KW-0732">Signal</keyword>
<proteinExistence type="predicted"/>
<feature type="transmembrane region" description="Helical" evidence="1">
    <location>
        <begin position="432"/>
        <end position="453"/>
    </location>
</feature>
<keyword evidence="1" id="KW-1133">Transmembrane helix</keyword>
<feature type="transmembrane region" description="Helical" evidence="1">
    <location>
        <begin position="79"/>
        <end position="97"/>
    </location>
</feature>
<organism evidence="3 4">
    <name type="scientific">Thalassobacterium sedimentorum</name>
    <dbReference type="NCBI Taxonomy" id="3041258"/>
    <lineage>
        <taxon>Bacteria</taxon>
        <taxon>Pseudomonadati</taxon>
        <taxon>Verrucomicrobiota</taxon>
        <taxon>Opitutia</taxon>
        <taxon>Puniceicoccales</taxon>
        <taxon>Coraliomargaritaceae</taxon>
        <taxon>Thalassobacterium</taxon>
    </lineage>
</organism>
<evidence type="ECO:0000313" key="3">
    <source>
        <dbReference type="EMBL" id="MDQ8194591.1"/>
    </source>
</evidence>